<feature type="transmembrane region" description="Helical" evidence="6">
    <location>
        <begin position="13"/>
        <end position="36"/>
    </location>
</feature>
<dbReference type="PANTHER" id="PTHR30086">
    <property type="entry name" value="ARGININE EXPORTER PROTEIN ARGO"/>
    <property type="match status" value="1"/>
</dbReference>
<dbReference type="Proteomes" id="UP000281192">
    <property type="component" value="Chromosome"/>
</dbReference>
<dbReference type="EMBL" id="CP026100">
    <property type="protein sequence ID" value="AYV48997.1"/>
    <property type="molecule type" value="Genomic_DNA"/>
</dbReference>
<feature type="transmembrane region" description="Helical" evidence="6">
    <location>
        <begin position="73"/>
        <end position="94"/>
    </location>
</feature>
<keyword evidence="5 6" id="KW-0472">Membrane</keyword>
<dbReference type="GO" id="GO:0005886">
    <property type="term" value="C:plasma membrane"/>
    <property type="evidence" value="ECO:0007669"/>
    <property type="project" value="UniProtKB-SubCell"/>
</dbReference>
<feature type="transmembrane region" description="Helical" evidence="6">
    <location>
        <begin position="48"/>
        <end position="67"/>
    </location>
</feature>
<name>A0A2N5D3C7_9CAUL</name>
<dbReference type="PANTHER" id="PTHR30086:SF20">
    <property type="entry name" value="ARGININE EXPORTER PROTEIN ARGO-RELATED"/>
    <property type="match status" value="1"/>
</dbReference>
<accession>A0A2N5D3C7</accession>
<keyword evidence="2" id="KW-1003">Cell membrane</keyword>
<reference evidence="7 10" key="2">
    <citation type="submission" date="2018-01" db="EMBL/GenBank/DDBJ databases">
        <title>Complete genome sequence of Caulobacter flavus RHGG3.</title>
        <authorList>
            <person name="Yang E."/>
        </authorList>
    </citation>
    <scope>NUCLEOTIDE SEQUENCE [LARGE SCALE GENOMIC DNA]</scope>
    <source>
        <strain evidence="7 10">RHGG3</strain>
    </source>
</reference>
<evidence type="ECO:0000313" key="10">
    <source>
        <dbReference type="Proteomes" id="UP000281192"/>
    </source>
</evidence>
<evidence type="ECO:0000256" key="4">
    <source>
        <dbReference type="ARBA" id="ARBA00022989"/>
    </source>
</evidence>
<feature type="transmembrane region" description="Helical" evidence="6">
    <location>
        <begin position="155"/>
        <end position="178"/>
    </location>
</feature>
<dbReference type="Pfam" id="PF01810">
    <property type="entry name" value="LysE"/>
    <property type="match status" value="1"/>
</dbReference>
<evidence type="ECO:0000313" key="7">
    <source>
        <dbReference type="EMBL" id="AYV48997.1"/>
    </source>
</evidence>
<comment type="subcellular location">
    <subcellularLocation>
        <location evidence="1">Cell membrane</location>
        <topology evidence="1">Multi-pass membrane protein</topology>
    </subcellularLocation>
</comment>
<dbReference type="RefSeq" id="WP_101711402.1">
    <property type="nucleotide sequence ID" value="NZ_CP026100.1"/>
</dbReference>
<evidence type="ECO:0000256" key="6">
    <source>
        <dbReference type="SAM" id="Phobius"/>
    </source>
</evidence>
<organism evidence="8 9">
    <name type="scientific">Caulobacter flavus</name>
    <dbReference type="NCBI Taxonomy" id="1679497"/>
    <lineage>
        <taxon>Bacteria</taxon>
        <taxon>Pseudomonadati</taxon>
        <taxon>Pseudomonadota</taxon>
        <taxon>Alphaproteobacteria</taxon>
        <taxon>Caulobacterales</taxon>
        <taxon>Caulobacteraceae</taxon>
        <taxon>Caulobacter</taxon>
    </lineage>
</organism>
<dbReference type="GO" id="GO:0015171">
    <property type="term" value="F:amino acid transmembrane transporter activity"/>
    <property type="evidence" value="ECO:0007669"/>
    <property type="project" value="TreeGrafter"/>
</dbReference>
<reference evidence="8 9" key="1">
    <citation type="submission" date="2017-12" db="EMBL/GenBank/DDBJ databases">
        <title>The genome sequence of Caulobacter flavus CGMCC1 15093.</title>
        <authorList>
            <person name="Gao J."/>
            <person name="Mao X."/>
            <person name="Sun J."/>
        </authorList>
    </citation>
    <scope>NUCLEOTIDE SEQUENCE [LARGE SCALE GENOMIC DNA]</scope>
    <source>
        <strain evidence="8 9">CGMCC1 15093</strain>
    </source>
</reference>
<keyword evidence="10" id="KW-1185">Reference proteome</keyword>
<sequence>MSTALLPAFALPAFTKGCALSAGLIVAIGAQNMFVLRQGLKREHVLPIVLFCALADASLIIAGVNGLGAVLSLVPGLSLALSLGGAAFLGWYGVSALRRAANPEALALADQPSITLGAALAGTAAFTFLNPHVYIDTVMLMGAVGASLPAPERPLFMAGAALASLSWFSALGFGARFLVPLFARPTAWRVLDIVIGAVMLLLAASLLIGAARP</sequence>
<evidence type="ECO:0000256" key="3">
    <source>
        <dbReference type="ARBA" id="ARBA00022692"/>
    </source>
</evidence>
<evidence type="ECO:0000313" key="9">
    <source>
        <dbReference type="Proteomes" id="UP000234483"/>
    </source>
</evidence>
<feature type="transmembrane region" description="Helical" evidence="6">
    <location>
        <begin position="190"/>
        <end position="211"/>
    </location>
</feature>
<dbReference type="OrthoDB" id="5638726at2"/>
<dbReference type="KEGG" id="cfh:C1707_23595"/>
<dbReference type="AlphaFoldDB" id="A0A2N5D3C7"/>
<gene>
    <name evidence="7" type="ORF">C1707_23595</name>
    <name evidence="8" type="ORF">CFHF_02240</name>
</gene>
<dbReference type="EMBL" id="PJRQ01000006">
    <property type="protein sequence ID" value="PLR20565.1"/>
    <property type="molecule type" value="Genomic_DNA"/>
</dbReference>
<dbReference type="Proteomes" id="UP000234483">
    <property type="component" value="Unassembled WGS sequence"/>
</dbReference>
<evidence type="ECO:0000256" key="1">
    <source>
        <dbReference type="ARBA" id="ARBA00004651"/>
    </source>
</evidence>
<evidence type="ECO:0000256" key="5">
    <source>
        <dbReference type="ARBA" id="ARBA00023136"/>
    </source>
</evidence>
<evidence type="ECO:0000256" key="2">
    <source>
        <dbReference type="ARBA" id="ARBA00022475"/>
    </source>
</evidence>
<feature type="transmembrane region" description="Helical" evidence="6">
    <location>
        <begin position="114"/>
        <end position="135"/>
    </location>
</feature>
<keyword evidence="3 6" id="KW-0812">Transmembrane</keyword>
<proteinExistence type="predicted"/>
<protein>
    <submittedName>
        <fullName evidence="8">Amino acid transporter</fullName>
    </submittedName>
</protein>
<dbReference type="InterPro" id="IPR001123">
    <property type="entry name" value="LeuE-type"/>
</dbReference>
<evidence type="ECO:0000313" key="8">
    <source>
        <dbReference type="EMBL" id="PLR20565.1"/>
    </source>
</evidence>
<keyword evidence="4 6" id="KW-1133">Transmembrane helix</keyword>